<comment type="catalytic activity">
    <reaction evidence="8">
        <text>tRNA(Glu) + L-glutamate + ATP = L-glutamyl-tRNA(Glu) + AMP + diphosphate</text>
        <dbReference type="Rhea" id="RHEA:23540"/>
        <dbReference type="Rhea" id="RHEA-COMP:9663"/>
        <dbReference type="Rhea" id="RHEA-COMP:9680"/>
        <dbReference type="ChEBI" id="CHEBI:29985"/>
        <dbReference type="ChEBI" id="CHEBI:30616"/>
        <dbReference type="ChEBI" id="CHEBI:33019"/>
        <dbReference type="ChEBI" id="CHEBI:78442"/>
        <dbReference type="ChEBI" id="CHEBI:78520"/>
        <dbReference type="ChEBI" id="CHEBI:456215"/>
        <dbReference type="EC" id="6.1.1.17"/>
    </reaction>
</comment>
<dbReference type="EC" id="6.1.1.17" evidence="8"/>
<comment type="subunit">
    <text evidence="8">Monomer.</text>
</comment>
<dbReference type="GO" id="GO:0008270">
    <property type="term" value="F:zinc ion binding"/>
    <property type="evidence" value="ECO:0007669"/>
    <property type="project" value="InterPro"/>
</dbReference>
<comment type="similarity">
    <text evidence="1 8">Belongs to the class-I aminoacyl-tRNA synthetase family. Glutamate--tRNA ligase type 1 subfamily.</text>
</comment>
<dbReference type="InterPro" id="IPR000924">
    <property type="entry name" value="Glu/Gln-tRNA-synth"/>
</dbReference>
<evidence type="ECO:0000259" key="9">
    <source>
        <dbReference type="Pfam" id="PF00749"/>
    </source>
</evidence>
<evidence type="ECO:0000313" key="11">
    <source>
        <dbReference type="EMBL" id="AZT91181.1"/>
    </source>
</evidence>
<comment type="caution">
    <text evidence="8">Lacks conserved residue(s) required for the propagation of feature annotation.</text>
</comment>
<comment type="function">
    <text evidence="8">Catalyzes the attachment of glutamate to tRNA(Glu) in a two-step reaction: glutamate is first activated by ATP to form Glu-AMP and then transferred to the acceptor end of tRNA(Glu).</text>
</comment>
<dbReference type="Pfam" id="PF00749">
    <property type="entry name" value="tRNA-synt_1c"/>
    <property type="match status" value="1"/>
</dbReference>
<dbReference type="AlphaFoldDB" id="A0A3T0D7N6"/>
<comment type="subcellular location">
    <subcellularLocation>
        <location evidence="8">Cytoplasm</location>
    </subcellularLocation>
</comment>
<dbReference type="PROSITE" id="PS00178">
    <property type="entry name" value="AA_TRNA_LIGASE_I"/>
    <property type="match status" value="1"/>
</dbReference>
<dbReference type="EMBL" id="CP034791">
    <property type="protein sequence ID" value="AZT91181.1"/>
    <property type="molecule type" value="Genomic_DNA"/>
</dbReference>
<dbReference type="KEGG" id="ccha:ELD05_11380"/>
<dbReference type="Pfam" id="PF19269">
    <property type="entry name" value="Anticodon_2"/>
    <property type="match status" value="1"/>
</dbReference>
<evidence type="ECO:0000256" key="3">
    <source>
        <dbReference type="ARBA" id="ARBA00022598"/>
    </source>
</evidence>
<protein>
    <recommendedName>
        <fullName evidence="8">Glutamate--tRNA ligase</fullName>
        <ecNumber evidence="8">6.1.1.17</ecNumber>
    </recommendedName>
    <alternativeName>
        <fullName evidence="8">Glutamyl-tRNA synthetase</fullName>
        <shortName evidence="8">GluRS</shortName>
    </alternativeName>
</protein>
<evidence type="ECO:0000259" key="10">
    <source>
        <dbReference type="Pfam" id="PF19269"/>
    </source>
</evidence>
<keyword evidence="5 8" id="KW-0067">ATP-binding</keyword>
<dbReference type="FunFam" id="3.40.50.620:FF:000045">
    <property type="entry name" value="Glutamate--tRNA ligase, mitochondrial"/>
    <property type="match status" value="1"/>
</dbReference>
<dbReference type="InterPro" id="IPR045462">
    <property type="entry name" value="aa-tRNA-synth_I_cd-bd"/>
</dbReference>
<dbReference type="Gene3D" id="3.40.50.620">
    <property type="entry name" value="HUPs"/>
    <property type="match status" value="1"/>
</dbReference>
<dbReference type="InterPro" id="IPR049940">
    <property type="entry name" value="GluQ/Sye"/>
</dbReference>
<dbReference type="PANTHER" id="PTHR43311:SF2">
    <property type="entry name" value="GLUTAMATE--TRNA LIGASE, MITOCHONDRIAL-RELATED"/>
    <property type="match status" value="1"/>
</dbReference>
<dbReference type="InterPro" id="IPR020751">
    <property type="entry name" value="aa-tRNA-synth_I_codon-bd_sub2"/>
</dbReference>
<feature type="domain" description="Aminoacyl-tRNA synthetase class I anticodon-binding" evidence="10">
    <location>
        <begin position="332"/>
        <end position="478"/>
    </location>
</feature>
<sequence length="485" mass="56582">MEVRTRFAPSPTGHLHIGGARTALFNYLFAKRYGGKFILRIEDTDLERSSVESEKVIIESLRWLGIEWDEGVEVGGPDGPYRSTERVDIYKKYVDVLFEKGYAYYCYCTEEELEAQRQELLSKGQMPRYLGKCRNLTEEQKRRFEQEGRKPAVRFRVPEGVKIVVHDLVRGEVEFLSDDIGDFVIVKSDGIPTYNFAVVIDDHLMKISHVIRGEEHLSNTPRQILIYNALGFDLPQFAHVSLILGKDRTKMSKRHGSAWVEQYKDQGYLKEGLINFLALLGWSPPEDKEIFDMEYLIENFSLDRVSKNPAIFDIDKLNYINSQHIKLKSLDELTQMCIPYFVEAGYINEDEAKSKFEWLKKIVKSVYEGLDYLSQIKDRVDIFFNNEVKIEEDEAKEVLKWDHVKDLINVFENKIRQMNELTPEAIKLLFKEIQKETGYKGKNLFMPIRVALTGKTHGPELVEIIEIVGKENILKRLEFFKTWYN</sequence>
<dbReference type="RefSeq" id="WP_127352517.1">
    <property type="nucleotide sequence ID" value="NZ_CP034791.1"/>
</dbReference>
<keyword evidence="12" id="KW-1185">Reference proteome</keyword>
<feature type="binding site" evidence="8">
    <location>
        <position position="253"/>
    </location>
    <ligand>
        <name>ATP</name>
        <dbReference type="ChEBI" id="CHEBI:30616"/>
    </ligand>
</feature>
<dbReference type="InterPro" id="IPR008925">
    <property type="entry name" value="aa_tRNA-synth_I_cd-bd_sf"/>
</dbReference>
<dbReference type="GO" id="GO:0000049">
    <property type="term" value="F:tRNA binding"/>
    <property type="evidence" value="ECO:0007669"/>
    <property type="project" value="InterPro"/>
</dbReference>
<accession>A0A3T0D7N6</accession>
<evidence type="ECO:0000256" key="1">
    <source>
        <dbReference type="ARBA" id="ARBA00007894"/>
    </source>
</evidence>
<keyword evidence="2 8" id="KW-0963">Cytoplasm</keyword>
<evidence type="ECO:0000256" key="6">
    <source>
        <dbReference type="ARBA" id="ARBA00022917"/>
    </source>
</evidence>
<feature type="short sequence motif" description="'KMSKS' region" evidence="8">
    <location>
        <begin position="250"/>
        <end position="254"/>
    </location>
</feature>
<evidence type="ECO:0000256" key="7">
    <source>
        <dbReference type="ARBA" id="ARBA00023146"/>
    </source>
</evidence>
<dbReference type="InterPro" id="IPR020058">
    <property type="entry name" value="Glu/Gln-tRNA-synth_Ib_cat-dom"/>
</dbReference>
<dbReference type="InterPro" id="IPR020752">
    <property type="entry name" value="Glu-tRNA-synth_I_codon-bd_sub1"/>
</dbReference>
<dbReference type="GO" id="GO:0005829">
    <property type="term" value="C:cytosol"/>
    <property type="evidence" value="ECO:0007669"/>
    <property type="project" value="TreeGrafter"/>
</dbReference>
<reference evidence="11 12" key="1">
    <citation type="submission" date="2018-12" db="EMBL/GenBank/DDBJ databases">
        <title>Genome sequence from the cellulolytic species, Caldicellulosiruptor changbaiensis.</title>
        <authorList>
            <person name="Blumer-Schuette S.E."/>
            <person name="Mendoza C."/>
        </authorList>
    </citation>
    <scope>NUCLEOTIDE SEQUENCE [LARGE SCALE GENOMIC DNA]</scope>
    <source>
        <strain evidence="11 12">CBS-Z</strain>
    </source>
</reference>
<evidence type="ECO:0000256" key="5">
    <source>
        <dbReference type="ARBA" id="ARBA00022840"/>
    </source>
</evidence>
<dbReference type="PANTHER" id="PTHR43311">
    <property type="entry name" value="GLUTAMATE--TRNA LIGASE"/>
    <property type="match status" value="1"/>
</dbReference>
<keyword evidence="4 8" id="KW-0547">Nucleotide-binding</keyword>
<dbReference type="SUPFAM" id="SSF52374">
    <property type="entry name" value="Nucleotidylyl transferase"/>
    <property type="match status" value="1"/>
</dbReference>
<keyword evidence="3 8" id="KW-0436">Ligase</keyword>
<dbReference type="GO" id="GO:0004818">
    <property type="term" value="F:glutamate-tRNA ligase activity"/>
    <property type="evidence" value="ECO:0007669"/>
    <property type="project" value="UniProtKB-UniRule"/>
</dbReference>
<keyword evidence="6 8" id="KW-0648">Protein biosynthesis</keyword>
<dbReference type="CDD" id="cd00808">
    <property type="entry name" value="GluRS_core"/>
    <property type="match status" value="1"/>
</dbReference>
<organism evidence="11 12">
    <name type="scientific">Caldicellulosiruptor changbaiensis</name>
    <dbReference type="NCBI Taxonomy" id="1222016"/>
    <lineage>
        <taxon>Bacteria</taxon>
        <taxon>Bacillati</taxon>
        <taxon>Bacillota</taxon>
        <taxon>Bacillota incertae sedis</taxon>
        <taxon>Caldicellulosiruptorales</taxon>
        <taxon>Caldicellulosiruptoraceae</taxon>
        <taxon>Caldicellulosiruptor</taxon>
    </lineage>
</organism>
<evidence type="ECO:0000256" key="2">
    <source>
        <dbReference type="ARBA" id="ARBA00022490"/>
    </source>
</evidence>
<dbReference type="Gene3D" id="1.10.10.350">
    <property type="match status" value="1"/>
</dbReference>
<dbReference type="PRINTS" id="PR00987">
    <property type="entry name" value="TRNASYNTHGLU"/>
</dbReference>
<keyword evidence="7 8" id="KW-0030">Aminoacyl-tRNA synthetase</keyword>
<dbReference type="Gene3D" id="1.10.8.70">
    <property type="entry name" value="Glutamate-tRNA synthetase, class I, anticodon-binding domain 1"/>
    <property type="match status" value="1"/>
</dbReference>
<dbReference type="Proteomes" id="UP000282930">
    <property type="component" value="Chromosome"/>
</dbReference>
<gene>
    <name evidence="8" type="primary">gltX</name>
    <name evidence="11" type="ORF">ELD05_11380</name>
</gene>
<proteinExistence type="inferred from homology"/>
<dbReference type="HAMAP" id="MF_00022">
    <property type="entry name" value="Glu_tRNA_synth_type1"/>
    <property type="match status" value="1"/>
</dbReference>
<dbReference type="InterPro" id="IPR004527">
    <property type="entry name" value="Glu-tRNA-ligase_bac/mito"/>
</dbReference>
<dbReference type="InterPro" id="IPR033910">
    <property type="entry name" value="GluRS_core"/>
</dbReference>
<dbReference type="SUPFAM" id="SSF48163">
    <property type="entry name" value="An anticodon-binding domain of class I aminoacyl-tRNA synthetases"/>
    <property type="match status" value="1"/>
</dbReference>
<dbReference type="InterPro" id="IPR014729">
    <property type="entry name" value="Rossmann-like_a/b/a_fold"/>
</dbReference>
<dbReference type="InterPro" id="IPR001412">
    <property type="entry name" value="aa-tRNA-synth_I_CS"/>
</dbReference>
<feature type="domain" description="Glutamyl/glutaminyl-tRNA synthetase class Ib catalytic" evidence="9">
    <location>
        <begin position="2"/>
        <end position="318"/>
    </location>
</feature>
<dbReference type="GO" id="GO:0006424">
    <property type="term" value="P:glutamyl-tRNA aminoacylation"/>
    <property type="evidence" value="ECO:0007669"/>
    <property type="project" value="UniProtKB-UniRule"/>
</dbReference>
<dbReference type="FunFam" id="1.10.10.350:FF:000002">
    <property type="entry name" value="Glutamate--tRNA ligase"/>
    <property type="match status" value="1"/>
</dbReference>
<feature type="short sequence motif" description="'HIGH' region" evidence="8">
    <location>
        <begin position="9"/>
        <end position="19"/>
    </location>
</feature>
<evidence type="ECO:0000313" key="12">
    <source>
        <dbReference type="Proteomes" id="UP000282930"/>
    </source>
</evidence>
<name>A0A3T0D7N6_9FIRM</name>
<dbReference type="NCBIfam" id="TIGR00464">
    <property type="entry name" value="gltX_bact"/>
    <property type="match status" value="1"/>
</dbReference>
<evidence type="ECO:0000256" key="8">
    <source>
        <dbReference type="HAMAP-Rule" id="MF_00022"/>
    </source>
</evidence>
<dbReference type="GO" id="GO:0005524">
    <property type="term" value="F:ATP binding"/>
    <property type="evidence" value="ECO:0007669"/>
    <property type="project" value="UniProtKB-UniRule"/>
</dbReference>
<evidence type="ECO:0000256" key="4">
    <source>
        <dbReference type="ARBA" id="ARBA00022741"/>
    </source>
</evidence>